<dbReference type="NCBIfam" id="NF003742">
    <property type="entry name" value="PRK05339.1"/>
    <property type="match status" value="1"/>
</dbReference>
<dbReference type="EC" id="2.7.11.33" evidence="5"/>
<dbReference type="EMBL" id="JAQOMS010000002">
    <property type="protein sequence ID" value="MDC2887839.1"/>
    <property type="molecule type" value="Genomic_DNA"/>
</dbReference>
<dbReference type="PANTHER" id="PTHR31756">
    <property type="entry name" value="PYRUVATE, PHOSPHATE DIKINASE REGULATORY PROTEIN 1, CHLOROPLASTIC"/>
    <property type="match status" value="1"/>
</dbReference>
<dbReference type="EC" id="2.7.4.28" evidence="5"/>
<organism evidence="6 7">
    <name type="scientific">Psychrosphaera algicola</name>
    <dbReference type="NCBI Taxonomy" id="3023714"/>
    <lineage>
        <taxon>Bacteria</taxon>
        <taxon>Pseudomonadati</taxon>
        <taxon>Pseudomonadota</taxon>
        <taxon>Gammaproteobacteria</taxon>
        <taxon>Alteromonadales</taxon>
        <taxon>Pseudoalteromonadaceae</taxon>
        <taxon>Psychrosphaera</taxon>
    </lineage>
</organism>
<dbReference type="Proteomes" id="UP001528411">
    <property type="component" value="Unassembled WGS sequence"/>
</dbReference>
<dbReference type="InterPro" id="IPR026530">
    <property type="entry name" value="PSRP"/>
</dbReference>
<protein>
    <recommendedName>
        <fullName evidence="5">Putative phosphoenolpyruvate synthase regulatory protein</fullName>
        <shortName evidence="5">PEP synthase regulatory protein</shortName>
        <shortName evidence="5">PSRP</shortName>
        <ecNumber evidence="5">2.7.11.33</ecNumber>
        <ecNumber evidence="5">2.7.4.28</ecNumber>
    </recommendedName>
    <alternativeName>
        <fullName evidence="5">Pyruvate, water dikinase regulatory protein</fullName>
    </alternativeName>
</protein>
<dbReference type="GO" id="GO:0016301">
    <property type="term" value="F:kinase activity"/>
    <property type="evidence" value="ECO:0007669"/>
    <property type="project" value="UniProtKB-KW"/>
</dbReference>
<keyword evidence="3 5" id="KW-0547">Nucleotide-binding</keyword>
<proteinExistence type="inferred from homology"/>
<evidence type="ECO:0000256" key="3">
    <source>
        <dbReference type="ARBA" id="ARBA00022741"/>
    </source>
</evidence>
<dbReference type="Pfam" id="PF03618">
    <property type="entry name" value="Kinase-PPPase"/>
    <property type="match status" value="1"/>
</dbReference>
<feature type="binding site" evidence="5">
    <location>
        <begin position="151"/>
        <end position="158"/>
    </location>
    <ligand>
        <name>ADP</name>
        <dbReference type="ChEBI" id="CHEBI:456216"/>
    </ligand>
</feature>
<comment type="function">
    <text evidence="5">Bifunctional serine/threonine kinase and phosphorylase involved in the regulation of the phosphoenolpyruvate synthase (PEPS) by catalyzing its phosphorylation/dephosphorylation.</text>
</comment>
<comment type="catalytic activity">
    <reaction evidence="5">
        <text>[pyruvate, water dikinase] + ADP = [pyruvate, water dikinase]-phosphate + AMP + H(+)</text>
        <dbReference type="Rhea" id="RHEA:46020"/>
        <dbReference type="Rhea" id="RHEA-COMP:11425"/>
        <dbReference type="Rhea" id="RHEA-COMP:11426"/>
        <dbReference type="ChEBI" id="CHEBI:15378"/>
        <dbReference type="ChEBI" id="CHEBI:43176"/>
        <dbReference type="ChEBI" id="CHEBI:68546"/>
        <dbReference type="ChEBI" id="CHEBI:456215"/>
        <dbReference type="ChEBI" id="CHEBI:456216"/>
        <dbReference type="EC" id="2.7.11.33"/>
    </reaction>
</comment>
<gene>
    <name evidence="6" type="ORF">PN838_02040</name>
</gene>
<dbReference type="HAMAP" id="MF_01062">
    <property type="entry name" value="PSRP"/>
    <property type="match status" value="1"/>
</dbReference>
<evidence type="ECO:0000313" key="6">
    <source>
        <dbReference type="EMBL" id="MDC2887839.1"/>
    </source>
</evidence>
<reference evidence="6 7" key="1">
    <citation type="submission" date="2023-01" db="EMBL/GenBank/DDBJ databases">
        <title>Psychrosphaera sp. nov., isolated from marine algae.</title>
        <authorList>
            <person name="Bayburt H."/>
            <person name="Choi B.J."/>
            <person name="Kim J.M."/>
            <person name="Choi D.G."/>
            <person name="Jeon C.O."/>
        </authorList>
    </citation>
    <scope>NUCLEOTIDE SEQUENCE [LARGE SCALE GENOMIC DNA]</scope>
    <source>
        <strain evidence="6 7">G1-22</strain>
    </source>
</reference>
<evidence type="ECO:0000256" key="2">
    <source>
        <dbReference type="ARBA" id="ARBA00022679"/>
    </source>
</evidence>
<evidence type="ECO:0000256" key="5">
    <source>
        <dbReference type="HAMAP-Rule" id="MF_01062"/>
    </source>
</evidence>
<keyword evidence="4 5" id="KW-0418">Kinase</keyword>
<sequence>MFDHHAFYISDGTAITAETVGHATLSQFEMQIEHVTLPFIENIEMAKKVVSRINQIYAANGKMPLVFYTFVDQQLKEIIEHAKAVCFDVLIPFTSKVELALGVTATPKLHRTHSMKTNRYDYRIEAMNYALANDDGQTMQNYADADVILVGVSRSGKTPTSIYLALNYGIKAANYPFIEDDMDELTLPAILKNNKKKLFGLTIDAKRLAAIRNERYANSKYASLRQCRMELREVERLYRKSKIPFINTTSFSVEEISAKIMSEMALERFNH</sequence>
<dbReference type="RefSeq" id="WP_215962878.1">
    <property type="nucleotide sequence ID" value="NZ_JAQOMS010000002.1"/>
</dbReference>
<dbReference type="PANTHER" id="PTHR31756:SF3">
    <property type="entry name" value="PYRUVATE, PHOSPHATE DIKINASE REGULATORY PROTEIN 1, CHLOROPLASTIC"/>
    <property type="match status" value="1"/>
</dbReference>
<keyword evidence="7" id="KW-1185">Reference proteome</keyword>
<comment type="similarity">
    <text evidence="5">Belongs to the pyruvate, phosphate/water dikinase regulatory protein family. PSRP subfamily.</text>
</comment>
<evidence type="ECO:0000256" key="1">
    <source>
        <dbReference type="ARBA" id="ARBA00022527"/>
    </source>
</evidence>
<accession>A0ABT5F9M6</accession>
<comment type="catalytic activity">
    <reaction evidence="5">
        <text>[pyruvate, water dikinase]-phosphate + phosphate + H(+) = [pyruvate, water dikinase] + diphosphate</text>
        <dbReference type="Rhea" id="RHEA:48580"/>
        <dbReference type="Rhea" id="RHEA-COMP:11425"/>
        <dbReference type="Rhea" id="RHEA-COMP:11426"/>
        <dbReference type="ChEBI" id="CHEBI:15378"/>
        <dbReference type="ChEBI" id="CHEBI:33019"/>
        <dbReference type="ChEBI" id="CHEBI:43176"/>
        <dbReference type="ChEBI" id="CHEBI:43474"/>
        <dbReference type="ChEBI" id="CHEBI:68546"/>
        <dbReference type="EC" id="2.7.4.28"/>
    </reaction>
</comment>
<comment type="caution">
    <text evidence="6">The sequence shown here is derived from an EMBL/GenBank/DDBJ whole genome shotgun (WGS) entry which is preliminary data.</text>
</comment>
<evidence type="ECO:0000313" key="7">
    <source>
        <dbReference type="Proteomes" id="UP001528411"/>
    </source>
</evidence>
<name>A0ABT5F9M6_9GAMM</name>
<keyword evidence="2 5" id="KW-0808">Transferase</keyword>
<evidence type="ECO:0000256" key="4">
    <source>
        <dbReference type="ARBA" id="ARBA00022777"/>
    </source>
</evidence>
<keyword evidence="1 5" id="KW-0723">Serine/threonine-protein kinase</keyword>
<dbReference type="InterPro" id="IPR005177">
    <property type="entry name" value="Kinase-pyrophosphorylase"/>
</dbReference>